<dbReference type="EMBL" id="KL363295">
    <property type="protein sequence ID" value="KFD48378.1"/>
    <property type="molecule type" value="Genomic_DNA"/>
</dbReference>
<keyword evidence="3" id="KW-1185">Reference proteome</keyword>
<sequence length="78" mass="8393">MGTLSEKGDVRSTLPKPVIVNLRKRSTHTSAAEFADSLNQIKSRTSCLVVKKKGKASRAVLIPMASGNKDSSILKLLI</sequence>
<name>A0A085MV74_9BILA</name>
<gene>
    <name evidence="1" type="ORF">M513_10730</name>
    <name evidence="2" type="ORF">M514_10730</name>
</gene>
<evidence type="ECO:0000313" key="1">
    <source>
        <dbReference type="EMBL" id="KFD48378.1"/>
    </source>
</evidence>
<organism evidence="2">
    <name type="scientific">Trichuris suis</name>
    <name type="common">pig whipworm</name>
    <dbReference type="NCBI Taxonomy" id="68888"/>
    <lineage>
        <taxon>Eukaryota</taxon>
        <taxon>Metazoa</taxon>
        <taxon>Ecdysozoa</taxon>
        <taxon>Nematoda</taxon>
        <taxon>Enoplea</taxon>
        <taxon>Dorylaimia</taxon>
        <taxon>Trichinellida</taxon>
        <taxon>Trichuridae</taxon>
        <taxon>Trichuris</taxon>
    </lineage>
</organism>
<dbReference type="Proteomes" id="UP000030758">
    <property type="component" value="Unassembled WGS sequence"/>
</dbReference>
<reference evidence="2 3" key="1">
    <citation type="journal article" date="2014" name="Nat. Genet.">
        <title>Genome and transcriptome of the porcine whipworm Trichuris suis.</title>
        <authorList>
            <person name="Jex A.R."/>
            <person name="Nejsum P."/>
            <person name="Schwarz E.M."/>
            <person name="Hu L."/>
            <person name="Young N.D."/>
            <person name="Hall R.S."/>
            <person name="Korhonen P.K."/>
            <person name="Liao S."/>
            <person name="Thamsborg S."/>
            <person name="Xia J."/>
            <person name="Xu P."/>
            <person name="Wang S."/>
            <person name="Scheerlinck J.P."/>
            <person name="Hofmann A."/>
            <person name="Sternberg P.W."/>
            <person name="Wang J."/>
            <person name="Gasser R.B."/>
        </authorList>
    </citation>
    <scope>NUCLEOTIDE SEQUENCE [LARGE SCALE GENOMIC DNA]</scope>
    <source>
        <strain evidence="2">DCEP-RM93F</strain>
        <strain evidence="1">DCEP-RM93M</strain>
    </source>
</reference>
<accession>A0A085MV74</accession>
<dbReference type="Proteomes" id="UP000030764">
    <property type="component" value="Unassembled WGS sequence"/>
</dbReference>
<feature type="non-terminal residue" evidence="2">
    <location>
        <position position="78"/>
    </location>
</feature>
<evidence type="ECO:0000313" key="2">
    <source>
        <dbReference type="EMBL" id="KFD61120.1"/>
    </source>
</evidence>
<protein>
    <submittedName>
        <fullName evidence="2">Uncharacterized protein</fullName>
    </submittedName>
</protein>
<evidence type="ECO:0000313" key="3">
    <source>
        <dbReference type="Proteomes" id="UP000030764"/>
    </source>
</evidence>
<dbReference type="EMBL" id="KL367635">
    <property type="protein sequence ID" value="KFD61120.1"/>
    <property type="molecule type" value="Genomic_DNA"/>
</dbReference>
<dbReference type="AlphaFoldDB" id="A0A085MV74"/>
<proteinExistence type="predicted"/>